<protein>
    <recommendedName>
        <fullName evidence="5">LIM zinc-binding domain-containing protein</fullName>
    </recommendedName>
</protein>
<feature type="region of interest" description="Disordered" evidence="4">
    <location>
        <begin position="54"/>
        <end position="147"/>
    </location>
</feature>
<keyword evidence="2 3" id="KW-0862">Zinc</keyword>
<feature type="compositionally biased region" description="Basic and acidic residues" evidence="4">
    <location>
        <begin position="54"/>
        <end position="83"/>
    </location>
</feature>
<evidence type="ECO:0000256" key="1">
    <source>
        <dbReference type="ARBA" id="ARBA00022723"/>
    </source>
</evidence>
<evidence type="ECO:0000256" key="2">
    <source>
        <dbReference type="ARBA" id="ARBA00022833"/>
    </source>
</evidence>
<sequence length="531" mass="61035">MGWFSCFIGPASTKQDDPSEDHYKTAIKILRHEKEDSIVRQKREKDELVAIERATEESLKQLEKEEAERRLQESKEESKREKVDDDDDQVDTEQNDMNRATEESLKSFEKEEKKRIRLEESKEEGKRKQVEEDKVQIKHSKDEEVNPPSPPMICNGCKSEIKDGLPVNAFGGLWHPQCLCCLYCHKPIAEDEITKRRKFHRPCYREHLCTCCVCQKKIPSTEEGIQFCEHPFWKEKYCPCHEGDGTAKCCSCERLEPKGTNFVMLGDDRWLLWFASQFWLCLQCMESSVMDTDECIDLHFEIREFFDGLFLTIKKEFSVLLVEKQALNKAEQEEKIVSHHAVVTRGLCLSEVQNVTSVKEGPKMGPNNKLTDMVTETQVVSGCPVTAILIIYGLPRLLTGYILAHEMMHAYLRLNGCNNLNNVLEEGICQVLGHMWLETQRYDPIDVAAASSSSNASKKGEWSEFEKKLVQSMVKGLGKLTIWCQITASRKPSKRFFPAGVEEEEDESAHFFFLVKLETLEYLAGADLPNH</sequence>
<dbReference type="CDD" id="cd09396">
    <property type="entry name" value="LIM_DA1"/>
    <property type="match status" value="1"/>
</dbReference>
<dbReference type="SUPFAM" id="SSF57716">
    <property type="entry name" value="Glucocorticoid receptor-like (DNA-binding domain)"/>
    <property type="match status" value="1"/>
</dbReference>
<dbReference type="PROSITE" id="PS50023">
    <property type="entry name" value="LIM_DOMAIN_2"/>
    <property type="match status" value="1"/>
</dbReference>
<evidence type="ECO:0000313" key="6">
    <source>
        <dbReference type="EMBL" id="VDD28742.1"/>
    </source>
</evidence>
<proteinExistence type="predicted"/>
<evidence type="ECO:0000259" key="5">
    <source>
        <dbReference type="PROSITE" id="PS50023"/>
    </source>
</evidence>
<dbReference type="Gene3D" id="2.10.110.10">
    <property type="entry name" value="Cysteine Rich Protein"/>
    <property type="match status" value="1"/>
</dbReference>
<keyword evidence="1 3" id="KW-0479">Metal-binding</keyword>
<feature type="domain" description="LIM zinc-binding" evidence="5">
    <location>
        <begin position="152"/>
        <end position="221"/>
    </location>
</feature>
<dbReference type="PANTHER" id="PTHR24209">
    <property type="entry name" value="PROTEIN DA1-RELATED 2"/>
    <property type="match status" value="1"/>
</dbReference>
<evidence type="ECO:0000256" key="4">
    <source>
        <dbReference type="SAM" id="MobiDB-lite"/>
    </source>
</evidence>
<dbReference type="EMBL" id="LR031875">
    <property type="protein sequence ID" value="VDD28742.1"/>
    <property type="molecule type" value="Genomic_DNA"/>
</dbReference>
<dbReference type="PROSITE" id="PS00478">
    <property type="entry name" value="LIM_DOMAIN_1"/>
    <property type="match status" value="1"/>
</dbReference>
<dbReference type="AlphaFoldDB" id="A0A3P6E806"/>
<gene>
    <name evidence="6" type="ORF">BOLC9T54065H</name>
</gene>
<keyword evidence="3" id="KW-0440">LIM domain</keyword>
<feature type="compositionally biased region" description="Basic and acidic residues" evidence="4">
    <location>
        <begin position="99"/>
        <end position="144"/>
    </location>
</feature>
<dbReference type="GO" id="GO:0043130">
    <property type="term" value="F:ubiquitin binding"/>
    <property type="evidence" value="ECO:0007669"/>
    <property type="project" value="TreeGrafter"/>
</dbReference>
<reference evidence="6" key="1">
    <citation type="submission" date="2018-11" db="EMBL/GenBank/DDBJ databases">
        <authorList>
            <consortium name="Genoscope - CEA"/>
            <person name="William W."/>
        </authorList>
    </citation>
    <scope>NUCLEOTIDE SEQUENCE</scope>
</reference>
<evidence type="ECO:0000256" key="3">
    <source>
        <dbReference type="PROSITE-ProRule" id="PRU00125"/>
    </source>
</evidence>
<dbReference type="InterPro" id="IPR001781">
    <property type="entry name" value="Znf_LIM"/>
</dbReference>
<dbReference type="InterPro" id="IPR045218">
    <property type="entry name" value="DA1-like"/>
</dbReference>
<dbReference type="SMART" id="SM00132">
    <property type="entry name" value="LIM"/>
    <property type="match status" value="1"/>
</dbReference>
<dbReference type="Pfam" id="PF00412">
    <property type="entry name" value="LIM"/>
    <property type="match status" value="1"/>
</dbReference>
<accession>A0A3P6E806</accession>
<dbReference type="InterPro" id="IPR022087">
    <property type="entry name" value="DA1-like_dom"/>
</dbReference>
<dbReference type="Pfam" id="PF12315">
    <property type="entry name" value="DA1-like"/>
    <property type="match status" value="1"/>
</dbReference>
<feature type="compositionally biased region" description="Acidic residues" evidence="4">
    <location>
        <begin position="84"/>
        <end position="94"/>
    </location>
</feature>
<dbReference type="GO" id="GO:0046872">
    <property type="term" value="F:metal ion binding"/>
    <property type="evidence" value="ECO:0007669"/>
    <property type="project" value="UniProtKB-KW"/>
</dbReference>
<feature type="region of interest" description="Disordered" evidence="4">
    <location>
        <begin position="1"/>
        <end position="21"/>
    </location>
</feature>
<name>A0A3P6E806_BRAOL</name>
<dbReference type="PANTHER" id="PTHR24209:SF32">
    <property type="entry name" value="PROTEIN DA1-RELATED 3"/>
    <property type="match status" value="1"/>
</dbReference>
<organism evidence="6">
    <name type="scientific">Brassica oleracea</name>
    <name type="common">Wild cabbage</name>
    <dbReference type="NCBI Taxonomy" id="3712"/>
    <lineage>
        <taxon>Eukaryota</taxon>
        <taxon>Viridiplantae</taxon>
        <taxon>Streptophyta</taxon>
        <taxon>Embryophyta</taxon>
        <taxon>Tracheophyta</taxon>
        <taxon>Spermatophyta</taxon>
        <taxon>Magnoliopsida</taxon>
        <taxon>eudicotyledons</taxon>
        <taxon>Gunneridae</taxon>
        <taxon>Pentapetalae</taxon>
        <taxon>rosids</taxon>
        <taxon>malvids</taxon>
        <taxon>Brassicales</taxon>
        <taxon>Brassicaceae</taxon>
        <taxon>Brassiceae</taxon>
        <taxon>Brassica</taxon>
    </lineage>
</organism>